<evidence type="ECO:0000313" key="2">
    <source>
        <dbReference type="Proteomes" id="UP001153714"/>
    </source>
</evidence>
<keyword evidence="2" id="KW-1185">Reference proteome</keyword>
<dbReference type="Gene3D" id="3.30.70.1820">
    <property type="entry name" value="L1 transposable element, RRM domain"/>
    <property type="match status" value="1"/>
</dbReference>
<sequence length="188" mass="21334">MLESLNALQSQIHLVAKTVDQVVMNGRRKVLMFHGIPEQLNEDTSQLISRVVLDKLKADGFAIGDIKESYRLGRSSNHNKPRPIIAKFQLNSTRSRIWSSKSKLKNTGITLSEYLTHSRRTVFMATREKYGVNRCWTRDGVILVLGLNNTRHRITCMEELYSIDPEPANSVASLKTAPKTRRIAATKK</sequence>
<reference evidence="1" key="1">
    <citation type="submission" date="2021-12" db="EMBL/GenBank/DDBJ databases">
        <authorList>
            <person name="King R."/>
        </authorList>
    </citation>
    <scope>NUCLEOTIDE SEQUENCE</scope>
</reference>
<proteinExistence type="predicted"/>
<dbReference type="Proteomes" id="UP001153714">
    <property type="component" value="Chromosome 19"/>
</dbReference>
<accession>A0A9N9R1N5</accession>
<dbReference type="OrthoDB" id="8121249at2759"/>
<evidence type="ECO:0000313" key="1">
    <source>
        <dbReference type="EMBL" id="CAG9788107.1"/>
    </source>
</evidence>
<reference evidence="1" key="2">
    <citation type="submission" date="2022-10" db="EMBL/GenBank/DDBJ databases">
        <authorList>
            <consortium name="ENA_rothamsted_submissions"/>
            <consortium name="culmorum"/>
            <person name="King R."/>
        </authorList>
    </citation>
    <scope>NUCLEOTIDE SEQUENCE</scope>
</reference>
<name>A0A9N9R1N5_9NEOP</name>
<protein>
    <submittedName>
        <fullName evidence="1">Uncharacterized protein</fullName>
    </submittedName>
</protein>
<dbReference type="EMBL" id="OU893350">
    <property type="protein sequence ID" value="CAG9788107.1"/>
    <property type="molecule type" value="Genomic_DNA"/>
</dbReference>
<gene>
    <name evidence="1" type="ORF">DIATSA_LOCUS5943</name>
</gene>
<organism evidence="1 2">
    <name type="scientific">Diatraea saccharalis</name>
    <name type="common">sugarcane borer</name>
    <dbReference type="NCBI Taxonomy" id="40085"/>
    <lineage>
        <taxon>Eukaryota</taxon>
        <taxon>Metazoa</taxon>
        <taxon>Ecdysozoa</taxon>
        <taxon>Arthropoda</taxon>
        <taxon>Hexapoda</taxon>
        <taxon>Insecta</taxon>
        <taxon>Pterygota</taxon>
        <taxon>Neoptera</taxon>
        <taxon>Endopterygota</taxon>
        <taxon>Lepidoptera</taxon>
        <taxon>Glossata</taxon>
        <taxon>Ditrysia</taxon>
        <taxon>Pyraloidea</taxon>
        <taxon>Crambidae</taxon>
        <taxon>Crambinae</taxon>
        <taxon>Diatraea</taxon>
    </lineage>
</organism>
<dbReference type="AlphaFoldDB" id="A0A9N9R1N5"/>